<evidence type="ECO:0000313" key="1">
    <source>
        <dbReference type="EMBL" id="AYV54695.1"/>
    </source>
</evidence>
<protein>
    <submittedName>
        <fullName evidence="1">Uncharacterized protein</fullName>
    </submittedName>
</protein>
<reference evidence="1 2" key="1">
    <citation type="submission" date="2018-11" db="EMBL/GenBank/DDBJ databases">
        <title>Complete genome sequence of Leptospira kmetyi isolate LS 001/16 from soil sample associated with a leptospirosis patient in Kelantan.</title>
        <authorList>
            <person name="Muhammad Yusoff F."/>
            <person name="Muhammad Yusoff S."/>
            <person name="Ahmad M.N."/>
            <person name="Yusof N.Y."/>
            <person name="Aziah I."/>
        </authorList>
    </citation>
    <scope>NUCLEOTIDE SEQUENCE [LARGE SCALE GENOMIC DNA]</scope>
    <source>
        <strain evidence="1 2">LS 001/16</strain>
    </source>
</reference>
<dbReference type="KEGG" id="lkm:EFP84_03640"/>
<dbReference type="Proteomes" id="UP000276407">
    <property type="component" value="Chromosome 1"/>
</dbReference>
<sequence>MLKTNSETEAFLTKVYKKWQWIKPDEKAPQFTPVAIDPAELWSRSPHDLLDDVSPEKFGEYRIQETESFDPISFSPLIVNKPEMTNNVFGFVAQQVCEEYSDSHWIAEIDYWMWLCENPNLVPDLFRKENTRFFFFGSML</sequence>
<name>A0AAD0UKV3_9LEPT</name>
<organism evidence="1 2">
    <name type="scientific">Leptospira kmetyi</name>
    <dbReference type="NCBI Taxonomy" id="408139"/>
    <lineage>
        <taxon>Bacteria</taxon>
        <taxon>Pseudomonadati</taxon>
        <taxon>Spirochaetota</taxon>
        <taxon>Spirochaetia</taxon>
        <taxon>Leptospirales</taxon>
        <taxon>Leptospiraceae</taxon>
        <taxon>Leptospira</taxon>
    </lineage>
</organism>
<accession>A0AAD0UKV3</accession>
<evidence type="ECO:0000313" key="2">
    <source>
        <dbReference type="Proteomes" id="UP000276407"/>
    </source>
</evidence>
<dbReference type="RefSeq" id="WP_123179167.1">
    <property type="nucleotide sequence ID" value="NZ_CP033614.1"/>
</dbReference>
<dbReference type="AlphaFoldDB" id="A0AAD0UKV3"/>
<dbReference type="EMBL" id="CP033614">
    <property type="protein sequence ID" value="AYV54695.1"/>
    <property type="molecule type" value="Genomic_DNA"/>
</dbReference>
<proteinExistence type="predicted"/>
<gene>
    <name evidence="1" type="ORF">EFP84_03640</name>
</gene>